<organism evidence="2 3">
    <name type="scientific">Roseburia intestinalis</name>
    <dbReference type="NCBI Taxonomy" id="166486"/>
    <lineage>
        <taxon>Bacteria</taxon>
        <taxon>Bacillati</taxon>
        <taxon>Bacillota</taxon>
        <taxon>Clostridia</taxon>
        <taxon>Lachnospirales</taxon>
        <taxon>Lachnospiraceae</taxon>
        <taxon>Roseburia</taxon>
    </lineage>
</organism>
<dbReference type="Proteomes" id="UP000284051">
    <property type="component" value="Unassembled WGS sequence"/>
</dbReference>
<dbReference type="CDD" id="cd02440">
    <property type="entry name" value="AdoMet_MTases"/>
    <property type="match status" value="1"/>
</dbReference>
<dbReference type="InterPro" id="IPR029063">
    <property type="entry name" value="SAM-dependent_MTases_sf"/>
</dbReference>
<dbReference type="Pfam" id="PF08241">
    <property type="entry name" value="Methyltransf_11"/>
    <property type="match status" value="1"/>
</dbReference>
<evidence type="ECO:0000313" key="3">
    <source>
        <dbReference type="Proteomes" id="UP000284051"/>
    </source>
</evidence>
<reference evidence="2 3" key="1">
    <citation type="submission" date="2018-08" db="EMBL/GenBank/DDBJ databases">
        <title>A genome reference for cultivated species of the human gut microbiota.</title>
        <authorList>
            <person name="Zou Y."/>
            <person name="Xue W."/>
            <person name="Luo G."/>
        </authorList>
    </citation>
    <scope>NUCLEOTIDE SEQUENCE [LARGE SCALE GENOMIC DNA]</scope>
    <source>
        <strain evidence="2 3">AM22-21LB</strain>
    </source>
</reference>
<accession>A0A3R6HEL8</accession>
<dbReference type="Gene3D" id="3.40.50.150">
    <property type="entry name" value="Vaccinia Virus protein VP39"/>
    <property type="match status" value="1"/>
</dbReference>
<dbReference type="EMBL" id="QRID01000007">
    <property type="protein sequence ID" value="RHG28623.1"/>
    <property type="molecule type" value="Genomic_DNA"/>
</dbReference>
<evidence type="ECO:0000259" key="1">
    <source>
        <dbReference type="Pfam" id="PF08241"/>
    </source>
</evidence>
<keyword evidence="2" id="KW-0808">Transferase</keyword>
<dbReference type="SUPFAM" id="SSF53335">
    <property type="entry name" value="S-adenosyl-L-methionine-dependent methyltransferases"/>
    <property type="match status" value="1"/>
</dbReference>
<dbReference type="GO" id="GO:0008757">
    <property type="term" value="F:S-adenosylmethionine-dependent methyltransferase activity"/>
    <property type="evidence" value="ECO:0007669"/>
    <property type="project" value="InterPro"/>
</dbReference>
<dbReference type="GO" id="GO:0032259">
    <property type="term" value="P:methylation"/>
    <property type="evidence" value="ECO:0007669"/>
    <property type="project" value="UniProtKB-KW"/>
</dbReference>
<protein>
    <submittedName>
        <fullName evidence="2">Class I SAM-dependent methyltransferase</fullName>
    </submittedName>
</protein>
<name>A0A3R6HEL8_9FIRM</name>
<evidence type="ECO:0000313" key="2">
    <source>
        <dbReference type="EMBL" id="RHG28623.1"/>
    </source>
</evidence>
<proteinExistence type="predicted"/>
<feature type="domain" description="Methyltransferase type 11" evidence="1">
    <location>
        <begin position="47"/>
        <end position="137"/>
    </location>
</feature>
<gene>
    <name evidence="2" type="ORF">DW264_09225</name>
</gene>
<keyword evidence="2" id="KW-0489">Methyltransferase</keyword>
<dbReference type="InterPro" id="IPR013216">
    <property type="entry name" value="Methyltransf_11"/>
</dbReference>
<dbReference type="AlphaFoldDB" id="A0A3R6HEL8"/>
<comment type="caution">
    <text evidence="2">The sequence shown here is derived from an EMBL/GenBank/DDBJ whole genome shotgun (WGS) entry which is preliminary data.</text>
</comment>
<sequence>MRDIQKYTSDYECMDDPANRFETEYQVVYRRKKVLEELKRYQHDTILEVGCGLDSYVNYITEFKKAVVVEPSPKFAEKAKNDLDKNERVTVICSTLEKAVKMLEHQTFDFIIVSGLLNEIEEPVDFLKSIKRLCKNGHTVIHVNVANADSVHRLWAVEMGLIKSQCEASERNKKFQQITVFRIESLKQTILESAEEGAIEILDMGSYFLKPFSHKQMMQCIEQGILTETLIDGLDKMVKYFPEYGSEIYINYRIR</sequence>